<evidence type="ECO:0000256" key="1">
    <source>
        <dbReference type="SAM" id="Phobius"/>
    </source>
</evidence>
<dbReference type="AlphaFoldDB" id="A0A6G1GP37"/>
<protein>
    <submittedName>
        <fullName evidence="2">Uncharacterized protein</fullName>
    </submittedName>
</protein>
<gene>
    <name evidence="2" type="ORF">K402DRAFT_194446</name>
</gene>
<proteinExistence type="predicted"/>
<dbReference type="EMBL" id="ML977183">
    <property type="protein sequence ID" value="KAF1982592.1"/>
    <property type="molecule type" value="Genomic_DNA"/>
</dbReference>
<feature type="transmembrane region" description="Helical" evidence="1">
    <location>
        <begin position="64"/>
        <end position="85"/>
    </location>
</feature>
<name>A0A6G1GP37_9PEZI</name>
<evidence type="ECO:0000313" key="2">
    <source>
        <dbReference type="EMBL" id="KAF1982592.1"/>
    </source>
</evidence>
<keyword evidence="3" id="KW-1185">Reference proteome</keyword>
<keyword evidence="1" id="KW-0472">Membrane</keyword>
<keyword evidence="1" id="KW-0812">Transmembrane</keyword>
<evidence type="ECO:0000313" key="3">
    <source>
        <dbReference type="Proteomes" id="UP000800041"/>
    </source>
</evidence>
<dbReference type="Proteomes" id="UP000800041">
    <property type="component" value="Unassembled WGS sequence"/>
</dbReference>
<accession>A0A6G1GP37</accession>
<sequence>MPSLSRLSFISSKDLFSLSYSYTLISTGNRWSERAWAQRNQKPGEENPFSSLTRIILKALRVTLIPIAAVLELADVVFTLNLLCISHRLGRISFIRFY</sequence>
<keyword evidence="1" id="KW-1133">Transmembrane helix</keyword>
<reference evidence="2" key="1">
    <citation type="journal article" date="2020" name="Stud. Mycol.">
        <title>101 Dothideomycetes genomes: a test case for predicting lifestyles and emergence of pathogens.</title>
        <authorList>
            <person name="Haridas S."/>
            <person name="Albert R."/>
            <person name="Binder M."/>
            <person name="Bloem J."/>
            <person name="Labutti K."/>
            <person name="Salamov A."/>
            <person name="Andreopoulos B."/>
            <person name="Baker S."/>
            <person name="Barry K."/>
            <person name="Bills G."/>
            <person name="Bluhm B."/>
            <person name="Cannon C."/>
            <person name="Castanera R."/>
            <person name="Culley D."/>
            <person name="Daum C."/>
            <person name="Ezra D."/>
            <person name="Gonzalez J."/>
            <person name="Henrissat B."/>
            <person name="Kuo A."/>
            <person name="Liang C."/>
            <person name="Lipzen A."/>
            <person name="Lutzoni F."/>
            <person name="Magnuson J."/>
            <person name="Mondo S."/>
            <person name="Nolan M."/>
            <person name="Ohm R."/>
            <person name="Pangilinan J."/>
            <person name="Park H.-J."/>
            <person name="Ramirez L."/>
            <person name="Alfaro M."/>
            <person name="Sun H."/>
            <person name="Tritt A."/>
            <person name="Yoshinaga Y."/>
            <person name="Zwiers L.-H."/>
            <person name="Turgeon B."/>
            <person name="Goodwin S."/>
            <person name="Spatafora J."/>
            <person name="Crous P."/>
            <person name="Grigoriev I."/>
        </authorList>
    </citation>
    <scope>NUCLEOTIDE SEQUENCE</scope>
    <source>
        <strain evidence="2">CBS 113979</strain>
    </source>
</reference>
<organism evidence="2 3">
    <name type="scientific">Aulographum hederae CBS 113979</name>
    <dbReference type="NCBI Taxonomy" id="1176131"/>
    <lineage>
        <taxon>Eukaryota</taxon>
        <taxon>Fungi</taxon>
        <taxon>Dikarya</taxon>
        <taxon>Ascomycota</taxon>
        <taxon>Pezizomycotina</taxon>
        <taxon>Dothideomycetes</taxon>
        <taxon>Pleosporomycetidae</taxon>
        <taxon>Aulographales</taxon>
        <taxon>Aulographaceae</taxon>
    </lineage>
</organism>